<keyword evidence="5 6" id="KW-0408">Iron</keyword>
<feature type="domain" description="Cytochrome c" evidence="7">
    <location>
        <begin position="69"/>
        <end position="168"/>
    </location>
</feature>
<sequence>MFDTMVITKAVASFCGALLIFMLAKWAADELYKPRNHAAAPAFVIDTGEDDLDAEPEEELSFEELFAAADPAAGSRLWSQCRACHALEAGRNGVGPYLHGVVNREIGAVDGFNYSGALDQAGDVWTPEILSAFLEAPTSVAPGTSMNYRGMASAADRANLIAYMEAESQ</sequence>
<keyword evidence="2 6" id="KW-0349">Heme</keyword>
<dbReference type="InterPro" id="IPR036909">
    <property type="entry name" value="Cyt_c-like_dom_sf"/>
</dbReference>
<dbReference type="SUPFAM" id="SSF46626">
    <property type="entry name" value="Cytochrome c"/>
    <property type="match status" value="1"/>
</dbReference>
<evidence type="ECO:0000256" key="2">
    <source>
        <dbReference type="ARBA" id="ARBA00022617"/>
    </source>
</evidence>
<evidence type="ECO:0000259" key="7">
    <source>
        <dbReference type="PROSITE" id="PS51007"/>
    </source>
</evidence>
<dbReference type="RefSeq" id="WP_179906185.1">
    <property type="nucleotide sequence ID" value="NZ_JACBXS010000020.1"/>
</dbReference>
<dbReference type="PROSITE" id="PS51007">
    <property type="entry name" value="CYTC"/>
    <property type="match status" value="1"/>
</dbReference>
<protein>
    <submittedName>
        <fullName evidence="8">C-type cytochrome</fullName>
    </submittedName>
</protein>
<proteinExistence type="predicted"/>
<dbReference type="PRINTS" id="PR00604">
    <property type="entry name" value="CYTCHRMECIAB"/>
</dbReference>
<accession>A0A7Z0I030</accession>
<dbReference type="GO" id="GO:0046872">
    <property type="term" value="F:metal ion binding"/>
    <property type="evidence" value="ECO:0007669"/>
    <property type="project" value="UniProtKB-KW"/>
</dbReference>
<evidence type="ECO:0000313" key="9">
    <source>
        <dbReference type="Proteomes" id="UP000529417"/>
    </source>
</evidence>
<gene>
    <name evidence="8" type="ORF">HUK65_10710</name>
</gene>
<reference evidence="8 9" key="1">
    <citation type="journal article" date="2000" name="Arch. Microbiol.">
        <title>Rhodobaca bogoriensis gen. nov. and sp. nov., an alkaliphilic purple nonsulfur bacterium from African Rift Valley soda lakes.</title>
        <authorList>
            <person name="Milford A.D."/>
            <person name="Achenbach L.A."/>
            <person name="Jung D.O."/>
            <person name="Madigan M.T."/>
        </authorList>
    </citation>
    <scope>NUCLEOTIDE SEQUENCE [LARGE SCALE GENOMIC DNA]</scope>
    <source>
        <strain evidence="8 9">2376</strain>
    </source>
</reference>
<dbReference type="PANTHER" id="PTHR11961">
    <property type="entry name" value="CYTOCHROME C"/>
    <property type="match status" value="1"/>
</dbReference>
<dbReference type="GO" id="GO:0009055">
    <property type="term" value="F:electron transfer activity"/>
    <property type="evidence" value="ECO:0007669"/>
    <property type="project" value="InterPro"/>
</dbReference>
<keyword evidence="1" id="KW-0813">Transport</keyword>
<comment type="caution">
    <text evidence="8">The sequence shown here is derived from an EMBL/GenBank/DDBJ whole genome shotgun (WGS) entry which is preliminary data.</text>
</comment>
<evidence type="ECO:0000256" key="5">
    <source>
        <dbReference type="ARBA" id="ARBA00023004"/>
    </source>
</evidence>
<organism evidence="8 9">
    <name type="scientific">Rhabdonatronobacter sediminivivens</name>
    <dbReference type="NCBI Taxonomy" id="2743469"/>
    <lineage>
        <taxon>Bacteria</taxon>
        <taxon>Pseudomonadati</taxon>
        <taxon>Pseudomonadota</taxon>
        <taxon>Alphaproteobacteria</taxon>
        <taxon>Rhodobacterales</taxon>
        <taxon>Paracoccaceae</taxon>
        <taxon>Rhabdonatronobacter</taxon>
    </lineage>
</organism>
<dbReference type="InterPro" id="IPR002327">
    <property type="entry name" value="Cyt_c_1A/1B"/>
</dbReference>
<dbReference type="Gene3D" id="1.10.760.10">
    <property type="entry name" value="Cytochrome c-like domain"/>
    <property type="match status" value="1"/>
</dbReference>
<keyword evidence="9" id="KW-1185">Reference proteome</keyword>
<name>A0A7Z0I030_9RHOB</name>
<keyword evidence="3 6" id="KW-0479">Metal-binding</keyword>
<evidence type="ECO:0000256" key="3">
    <source>
        <dbReference type="ARBA" id="ARBA00022723"/>
    </source>
</evidence>
<keyword evidence="4" id="KW-0249">Electron transport</keyword>
<evidence type="ECO:0000256" key="4">
    <source>
        <dbReference type="ARBA" id="ARBA00022982"/>
    </source>
</evidence>
<evidence type="ECO:0000256" key="1">
    <source>
        <dbReference type="ARBA" id="ARBA00022448"/>
    </source>
</evidence>
<dbReference type="Proteomes" id="UP000529417">
    <property type="component" value="Unassembled WGS sequence"/>
</dbReference>
<dbReference type="GO" id="GO:0020037">
    <property type="term" value="F:heme binding"/>
    <property type="evidence" value="ECO:0007669"/>
    <property type="project" value="InterPro"/>
</dbReference>
<dbReference type="AlphaFoldDB" id="A0A7Z0I030"/>
<dbReference type="InterPro" id="IPR009056">
    <property type="entry name" value="Cyt_c-like_dom"/>
</dbReference>
<evidence type="ECO:0000313" key="8">
    <source>
        <dbReference type="EMBL" id="NYS25464.1"/>
    </source>
</evidence>
<evidence type="ECO:0000256" key="6">
    <source>
        <dbReference type="PROSITE-ProRule" id="PRU00433"/>
    </source>
</evidence>
<dbReference type="EMBL" id="JACBXS010000020">
    <property type="protein sequence ID" value="NYS25464.1"/>
    <property type="molecule type" value="Genomic_DNA"/>
</dbReference>